<feature type="transmembrane region" description="Helical" evidence="1">
    <location>
        <begin position="116"/>
        <end position="137"/>
    </location>
</feature>
<feature type="transmembrane region" description="Helical" evidence="1">
    <location>
        <begin position="33"/>
        <end position="56"/>
    </location>
</feature>
<dbReference type="KEGG" id="sinu:IMZ28_04450"/>
<dbReference type="RefSeq" id="WP_197549545.1">
    <property type="nucleotide sequence ID" value="NZ_CP063164.1"/>
</dbReference>
<dbReference type="PANTHER" id="PTHR42709:SF4">
    <property type="entry name" value="INNER MEMBRANE PROTEIN YQAA"/>
    <property type="match status" value="1"/>
</dbReference>
<accession>A0A7M1S5W4</accession>
<keyword evidence="1" id="KW-0812">Transmembrane</keyword>
<protein>
    <submittedName>
        <fullName evidence="3">DedA family protein</fullName>
    </submittedName>
</protein>
<keyword evidence="1" id="KW-1133">Transmembrane helix</keyword>
<evidence type="ECO:0000256" key="1">
    <source>
        <dbReference type="SAM" id="Phobius"/>
    </source>
</evidence>
<dbReference type="InterPro" id="IPR032816">
    <property type="entry name" value="VTT_dom"/>
</dbReference>
<dbReference type="EMBL" id="CP063164">
    <property type="protein sequence ID" value="QOR62726.1"/>
    <property type="molecule type" value="Genomic_DNA"/>
</dbReference>
<dbReference type="InterPro" id="IPR051311">
    <property type="entry name" value="DedA_domain"/>
</dbReference>
<dbReference type="PANTHER" id="PTHR42709">
    <property type="entry name" value="ALKALINE PHOSPHATASE LIKE PROTEIN"/>
    <property type="match status" value="1"/>
</dbReference>
<organism evidence="3 4">
    <name type="scientific">Sulfurovum indicum</name>
    <dbReference type="NCBI Taxonomy" id="2779528"/>
    <lineage>
        <taxon>Bacteria</taxon>
        <taxon>Pseudomonadati</taxon>
        <taxon>Campylobacterota</taxon>
        <taxon>Epsilonproteobacteria</taxon>
        <taxon>Campylobacterales</taxon>
        <taxon>Sulfurovaceae</taxon>
        <taxon>Sulfurovum</taxon>
    </lineage>
</organism>
<dbReference type="AlphaFoldDB" id="A0A7M1S5W4"/>
<feature type="domain" description="VTT" evidence="2">
    <location>
        <begin position="34"/>
        <end position="132"/>
    </location>
</feature>
<evidence type="ECO:0000259" key="2">
    <source>
        <dbReference type="Pfam" id="PF09335"/>
    </source>
</evidence>
<dbReference type="Proteomes" id="UP000595074">
    <property type="component" value="Chromosome"/>
</dbReference>
<keyword evidence="1" id="KW-0472">Membrane</keyword>
<gene>
    <name evidence="3" type="ORF">IMZ28_04450</name>
</gene>
<reference evidence="3 4" key="1">
    <citation type="submission" date="2020-10" db="EMBL/GenBank/DDBJ databases">
        <title>The genome of sulfurovum sp.</title>
        <authorList>
            <person name="Xie S."/>
            <person name="Shao Z."/>
            <person name="Jiang L."/>
        </authorList>
    </citation>
    <scope>NUCLEOTIDE SEQUENCE [LARGE SCALE GENOMIC DNA]</scope>
    <source>
        <strain evidence="3 4">ST-419</strain>
    </source>
</reference>
<dbReference type="Pfam" id="PF09335">
    <property type="entry name" value="VTT_dom"/>
    <property type="match status" value="1"/>
</dbReference>
<name>A0A7M1S5W4_9BACT</name>
<sequence length="140" mass="15385">MIYLSLFFIAFASATLLPLGSEAVLLYDLSLGYSVLLLWSVATLGNTLGAVVNYWLGLKGEGFLEKKGYLSSVKMEKAHQRFEKQGGWVLLLSWVPVIGDPLTFIAGVLRYGFKKFLLIVALAKGVRYLVVIGGYCWGVS</sequence>
<evidence type="ECO:0000313" key="4">
    <source>
        <dbReference type="Proteomes" id="UP000595074"/>
    </source>
</evidence>
<feature type="transmembrane region" description="Helical" evidence="1">
    <location>
        <begin position="87"/>
        <end position="110"/>
    </location>
</feature>
<keyword evidence="4" id="KW-1185">Reference proteome</keyword>
<evidence type="ECO:0000313" key="3">
    <source>
        <dbReference type="EMBL" id="QOR62726.1"/>
    </source>
</evidence>
<proteinExistence type="predicted"/>